<dbReference type="Gene3D" id="3.20.20.70">
    <property type="entry name" value="Aldolase class I"/>
    <property type="match status" value="1"/>
</dbReference>
<dbReference type="AlphaFoldDB" id="A0AAV2EXZ9"/>
<organism evidence="5 6">
    <name type="scientific">Linum trigynum</name>
    <dbReference type="NCBI Taxonomy" id="586398"/>
    <lineage>
        <taxon>Eukaryota</taxon>
        <taxon>Viridiplantae</taxon>
        <taxon>Streptophyta</taxon>
        <taxon>Embryophyta</taxon>
        <taxon>Tracheophyta</taxon>
        <taxon>Spermatophyta</taxon>
        <taxon>Magnoliopsida</taxon>
        <taxon>eudicotyledons</taxon>
        <taxon>Gunneridae</taxon>
        <taxon>Pentapetalae</taxon>
        <taxon>rosids</taxon>
        <taxon>fabids</taxon>
        <taxon>Malpighiales</taxon>
        <taxon>Linaceae</taxon>
        <taxon>Linum</taxon>
    </lineage>
</organism>
<evidence type="ECO:0000313" key="5">
    <source>
        <dbReference type="EMBL" id="CAL1390567.1"/>
    </source>
</evidence>
<evidence type="ECO:0000256" key="4">
    <source>
        <dbReference type="ARBA" id="ARBA00049426"/>
    </source>
</evidence>
<dbReference type="EMBL" id="OZ034818">
    <property type="protein sequence ID" value="CAL1390567.1"/>
    <property type="molecule type" value="Genomic_DNA"/>
</dbReference>
<keyword evidence="6" id="KW-1185">Reference proteome</keyword>
<dbReference type="Pfam" id="PF05691">
    <property type="entry name" value="Raffinose_syn"/>
    <property type="match status" value="1"/>
</dbReference>
<dbReference type="InterPro" id="IPR008811">
    <property type="entry name" value="Glycosyl_hydrolases_36"/>
</dbReference>
<dbReference type="InterPro" id="IPR013785">
    <property type="entry name" value="Aldolase_TIM"/>
</dbReference>
<keyword evidence="3" id="KW-0119">Carbohydrate metabolism</keyword>
<name>A0AAV2EXZ9_9ROSI</name>
<evidence type="ECO:0000256" key="3">
    <source>
        <dbReference type="ARBA" id="ARBA00023277"/>
    </source>
</evidence>
<dbReference type="Proteomes" id="UP001497516">
    <property type="component" value="Chromosome 5"/>
</dbReference>
<dbReference type="EC" id="2.4.1.82" evidence="2"/>
<proteinExistence type="inferred from homology"/>
<evidence type="ECO:0000313" key="6">
    <source>
        <dbReference type="Proteomes" id="UP001497516"/>
    </source>
</evidence>
<sequence length="755" mass="83354">MTIIRTQTVSNGCLAVEGKVILTGVPENVVCTPLSSASAFLGANLGNPSSYYHVFSLGVLERYRFMCLYRFKIWWMIPSFGGSGSEVPAETQLLLLEANCWDDSVDDSAPADHDDDSSIRENSSRSYILFLPVLEGQFRTSLQGTSLNELQLCVESGHPDVQTSKVSEALYVSSGKNPCQLIKDSVKFLEKHKGTFSHIDNKKMPPLLDWFGWCTWDAFYKNVNPQGIQQGLESFVNGGTPPQFVIIDDGWQDTHNPFLKDGEMPTNAIEFATRLVDIKENKQFSDLEEFIHTIKQKYGIKNVYMWHALVGYWGGLDPQSEPMKKYSPKLMFPVLSPGNKSHVRCKAMESLVKNGVGMVDPSRIHDFYNDLHTYLARCGADGVKVDIQNVLEALAFGYGGRVVLMRNYQEALAESVSNCFQDNNLIASMSISTDFLYSVKKCAIARASEDYMPRIPTLQASHVAAIAFDSILMGEIVVPDWDMFQSNHFAAEFHSAARAVGGGPIYVSDKPGDHDFEILRRLVLPDGSVLRARYPGRPTRDCLFSDPILDGKSLLKIWNLNKLSGVLGIFNCQGVGSWPSTVVSDNEPVATTGPPFITCQASPQNVEFLDEVAGEDWKGDCAVYAFFSRNLTTLPKNGKLTVTLESLKCEVLTVSPIRVFECNLEFAPIGLLDMYNSGGAVEGMEYMKDPSGSGCKIKILGRGSGRFGVYCSREPKCCRVGGEEQEFSYNSGDGLLIMNLLSGGGCRSTEAEITF</sequence>
<dbReference type="PANTHER" id="PTHR31268:SF10">
    <property type="entry name" value="GALACTINOL--SUCROSE GALACTOSYLTRANSFERASE"/>
    <property type="match status" value="1"/>
</dbReference>
<protein>
    <recommendedName>
        <fullName evidence="2">galactinol--sucrose galactosyltransferase</fullName>
        <ecNumber evidence="2">2.4.1.82</ecNumber>
    </recommendedName>
</protein>
<accession>A0AAV2EXZ9</accession>
<dbReference type="SUPFAM" id="SSF51445">
    <property type="entry name" value="(Trans)glycosidases"/>
    <property type="match status" value="1"/>
</dbReference>
<dbReference type="PANTHER" id="PTHR31268">
    <property type="match status" value="1"/>
</dbReference>
<comment type="similarity">
    <text evidence="1">Belongs to the glycosyl hydrolases 36 family.</text>
</comment>
<evidence type="ECO:0000256" key="2">
    <source>
        <dbReference type="ARBA" id="ARBA00012708"/>
    </source>
</evidence>
<evidence type="ECO:0000256" key="1">
    <source>
        <dbReference type="ARBA" id="ARBA00007240"/>
    </source>
</evidence>
<comment type="catalytic activity">
    <reaction evidence="4">
        <text>alpha-D-galactosyl-(1-&gt;3)-1D-myo-inositol + sucrose = raffinose + myo-inositol</text>
        <dbReference type="Rhea" id="RHEA:20161"/>
        <dbReference type="ChEBI" id="CHEBI:16634"/>
        <dbReference type="ChEBI" id="CHEBI:17268"/>
        <dbReference type="ChEBI" id="CHEBI:17505"/>
        <dbReference type="ChEBI" id="CHEBI:17992"/>
        <dbReference type="EC" id="2.4.1.82"/>
    </reaction>
</comment>
<dbReference type="GO" id="GO:0047274">
    <property type="term" value="F:galactinol-sucrose galactosyltransferase activity"/>
    <property type="evidence" value="ECO:0007669"/>
    <property type="project" value="UniProtKB-EC"/>
</dbReference>
<dbReference type="InterPro" id="IPR017853">
    <property type="entry name" value="GH"/>
</dbReference>
<gene>
    <name evidence="5" type="ORF">LTRI10_LOCUS31343</name>
</gene>
<reference evidence="5 6" key="1">
    <citation type="submission" date="2024-04" db="EMBL/GenBank/DDBJ databases">
        <authorList>
            <person name="Fracassetti M."/>
        </authorList>
    </citation>
    <scope>NUCLEOTIDE SEQUENCE [LARGE SCALE GENOMIC DNA]</scope>
</reference>